<evidence type="ECO:0000256" key="6">
    <source>
        <dbReference type="ARBA" id="ARBA00023237"/>
    </source>
</evidence>
<dbReference type="GO" id="GO:0009279">
    <property type="term" value="C:cell outer membrane"/>
    <property type="evidence" value="ECO:0007669"/>
    <property type="project" value="UniProtKB-SubCell"/>
</dbReference>
<evidence type="ECO:0000313" key="11">
    <source>
        <dbReference type="Proteomes" id="UP000576082"/>
    </source>
</evidence>
<evidence type="ECO:0000259" key="9">
    <source>
        <dbReference type="Pfam" id="PF07715"/>
    </source>
</evidence>
<keyword evidence="5 7" id="KW-0472">Membrane</keyword>
<evidence type="ECO:0000256" key="3">
    <source>
        <dbReference type="ARBA" id="ARBA00022452"/>
    </source>
</evidence>
<dbReference type="Gene3D" id="2.40.170.20">
    <property type="entry name" value="TonB-dependent receptor, beta-barrel domain"/>
    <property type="match status" value="1"/>
</dbReference>
<evidence type="ECO:0000256" key="5">
    <source>
        <dbReference type="ARBA" id="ARBA00023136"/>
    </source>
</evidence>
<comment type="subcellular location">
    <subcellularLocation>
        <location evidence="1 7">Cell outer membrane</location>
        <topology evidence="1 7">Multi-pass membrane protein</topology>
    </subcellularLocation>
</comment>
<dbReference type="AlphaFoldDB" id="A0A7X9RXX2"/>
<evidence type="ECO:0000256" key="4">
    <source>
        <dbReference type="ARBA" id="ARBA00022692"/>
    </source>
</evidence>
<dbReference type="Pfam" id="PF07715">
    <property type="entry name" value="Plug"/>
    <property type="match status" value="1"/>
</dbReference>
<keyword evidence="4 7" id="KW-0812">Transmembrane</keyword>
<reference evidence="10 11" key="1">
    <citation type="submission" date="2020-04" db="EMBL/GenBank/DDBJ databases">
        <title>Flammeovirga sp. SR4, a novel species isolated from seawater.</title>
        <authorList>
            <person name="Wang X."/>
        </authorList>
    </citation>
    <scope>NUCLEOTIDE SEQUENCE [LARGE SCALE GENOMIC DNA]</scope>
    <source>
        <strain evidence="10 11">ATCC 23126</strain>
    </source>
</reference>
<dbReference type="Gene3D" id="2.170.130.10">
    <property type="entry name" value="TonB-dependent receptor, plug domain"/>
    <property type="match status" value="1"/>
</dbReference>
<protein>
    <submittedName>
        <fullName evidence="10">TonB-dependent receptor</fullName>
    </submittedName>
</protein>
<dbReference type="PROSITE" id="PS00018">
    <property type="entry name" value="EF_HAND_1"/>
    <property type="match status" value="1"/>
</dbReference>
<dbReference type="NCBIfam" id="TIGR04057">
    <property type="entry name" value="SusC_RagA_signa"/>
    <property type="match status" value="1"/>
</dbReference>
<feature type="signal peptide" evidence="8">
    <location>
        <begin position="1"/>
        <end position="25"/>
    </location>
</feature>
<gene>
    <name evidence="10" type="ORF">HHU12_22550</name>
</gene>
<dbReference type="InterPro" id="IPR036942">
    <property type="entry name" value="Beta-barrel_TonB_sf"/>
</dbReference>
<keyword evidence="8" id="KW-0732">Signal</keyword>
<dbReference type="InterPro" id="IPR039426">
    <property type="entry name" value="TonB-dep_rcpt-like"/>
</dbReference>
<dbReference type="InterPro" id="IPR012910">
    <property type="entry name" value="Plug_dom"/>
</dbReference>
<dbReference type="Proteomes" id="UP000576082">
    <property type="component" value="Unassembled WGS sequence"/>
</dbReference>
<dbReference type="InterPro" id="IPR008969">
    <property type="entry name" value="CarboxyPept-like_regulatory"/>
</dbReference>
<dbReference type="InterPro" id="IPR023997">
    <property type="entry name" value="TonB-dep_OMP_SusC/RagA_CS"/>
</dbReference>
<dbReference type="NCBIfam" id="TIGR04056">
    <property type="entry name" value="OMP_RagA_SusC"/>
    <property type="match status" value="1"/>
</dbReference>
<organism evidence="10 11">
    <name type="scientific">Flammeovirga aprica JL-4</name>
    <dbReference type="NCBI Taxonomy" id="694437"/>
    <lineage>
        <taxon>Bacteria</taxon>
        <taxon>Pseudomonadati</taxon>
        <taxon>Bacteroidota</taxon>
        <taxon>Cytophagia</taxon>
        <taxon>Cytophagales</taxon>
        <taxon>Flammeovirgaceae</taxon>
        <taxon>Flammeovirga</taxon>
    </lineage>
</organism>
<keyword evidence="6 7" id="KW-0998">Cell outer membrane</keyword>
<dbReference type="SUPFAM" id="SSF56935">
    <property type="entry name" value="Porins"/>
    <property type="match status" value="1"/>
</dbReference>
<dbReference type="RefSeq" id="WP_169659002.1">
    <property type="nucleotide sequence ID" value="NZ_JABANE010000074.1"/>
</dbReference>
<evidence type="ECO:0000256" key="7">
    <source>
        <dbReference type="PROSITE-ProRule" id="PRU01360"/>
    </source>
</evidence>
<evidence type="ECO:0000256" key="2">
    <source>
        <dbReference type="ARBA" id="ARBA00022448"/>
    </source>
</evidence>
<dbReference type="InterPro" id="IPR023996">
    <property type="entry name" value="TonB-dep_OMP_SusC/RagA"/>
</dbReference>
<dbReference type="SUPFAM" id="SSF49464">
    <property type="entry name" value="Carboxypeptidase regulatory domain-like"/>
    <property type="match status" value="1"/>
</dbReference>
<evidence type="ECO:0000256" key="1">
    <source>
        <dbReference type="ARBA" id="ARBA00004571"/>
    </source>
</evidence>
<keyword evidence="10" id="KW-0675">Receptor</keyword>
<dbReference type="InterPro" id="IPR037066">
    <property type="entry name" value="Plug_dom_sf"/>
</dbReference>
<comment type="caution">
    <text evidence="10">The sequence shown here is derived from an EMBL/GenBank/DDBJ whole genome shotgun (WGS) entry which is preliminary data.</text>
</comment>
<dbReference type="Pfam" id="PF13715">
    <property type="entry name" value="CarbopepD_reg_2"/>
    <property type="match status" value="1"/>
</dbReference>
<dbReference type="PROSITE" id="PS52016">
    <property type="entry name" value="TONB_DEPENDENT_REC_3"/>
    <property type="match status" value="1"/>
</dbReference>
<keyword evidence="2 7" id="KW-0813">Transport</keyword>
<sequence>MKINKLYSFSLFSLLLLFSSVSLFAQETILKGVVTSENGDPVPYVNLVIKGTTKGTMSSFDGSYQLSGLTINDIIAVSSVGYISQEIKYVGQKELNITVKEDAEQLDEIVVIGYGTQKKSDLTGSTGVVTAEDSDLQPVPNVQGMLQGKMAGVVVSQNSGAPGAAPKVNVRGFTGNPIYVIDGLIDGDINAVNPNDIENISVLKDASATAIYGSRGANGVIIVTTKGGKKNSPLKVNGEYYHTISQLNNKLDLLDPVSYMKIVNKKKLEAGANEIFSRDEIRRAESTPGFGTDWQDEIYRTAHSDNANISLSKGWENTTLRFSLGARNDQGIIRNTNYERYTSRLSVSSSLTSTMELNFNGSFTQEKGLNMGQGGQTGSDNAVASATAWAPNLPVFDESTGDYTGFQGYGATVRRNPVYLTDEILRNSDRKTYATNLSLTQKILPELKFKVFGAVQYRGVDNDTYTRYEPATANSVSKLYQETISNVKYQGNAQLDFNKEFNSNHKLNATAVFEVISRQNKRDYFTTSFDQGEDQEGTLSERIYIMEPEGMLSALGRVGYSYKDKLLFTGSIRLDGSSRLPKDNQWDDFYSAALAYKLSNEEFLKNSDVISNLKLRIGYGEIGNVNSLNAFQVQDLTNPLIRPYVFNGTELSYAEGIENGNNRANPELRWEVSRQTNFGIDLGLFDDKIQVNADYYNKITDDSHFNSLVPAYLGGGTVKSNTGTIKNEGIELQLTYKYTSEGKFSMRNTLSFNYNDSEVINIPQDTVYVGTQENGFDRQSHILIQGQQVGQLYGYKYLGVKTSNTPIDGEIGNLKMGDAIYLDANGDGKIDVNDMQVLGNGHPDFTWGFNSFIDYGNWSLNIFIQGVHGVDVFNLPQHGLLGGGSGVLDATSTEIYNSYSFDRNGTLPSLNARLRTQSSMFVEDASFIRIKNITLAYQVPLKAYSLRVYGGAQNVYTFTNYKGYDPEANSGSNLAPGVDRGSFPLPITYTFGLNFGF</sequence>
<evidence type="ECO:0000313" key="10">
    <source>
        <dbReference type="EMBL" id="NME70771.1"/>
    </source>
</evidence>
<feature type="chain" id="PRO_5030914374" evidence="8">
    <location>
        <begin position="26"/>
        <end position="997"/>
    </location>
</feature>
<accession>A0A7X9RXX2</accession>
<comment type="similarity">
    <text evidence="7">Belongs to the TonB-dependent receptor family.</text>
</comment>
<keyword evidence="3 7" id="KW-1134">Transmembrane beta strand</keyword>
<feature type="domain" description="TonB-dependent receptor plug" evidence="9">
    <location>
        <begin position="119"/>
        <end position="220"/>
    </location>
</feature>
<keyword evidence="11" id="KW-1185">Reference proteome</keyword>
<name>A0A7X9RXX2_9BACT</name>
<proteinExistence type="inferred from homology"/>
<dbReference type="EMBL" id="JABANE010000074">
    <property type="protein sequence ID" value="NME70771.1"/>
    <property type="molecule type" value="Genomic_DNA"/>
</dbReference>
<evidence type="ECO:0000256" key="8">
    <source>
        <dbReference type="SAM" id="SignalP"/>
    </source>
</evidence>
<dbReference type="InterPro" id="IPR018247">
    <property type="entry name" value="EF_Hand_1_Ca_BS"/>
</dbReference>